<dbReference type="STRING" id="906689.A0A2I0V7B6"/>
<reference evidence="2 3" key="2">
    <citation type="journal article" date="2017" name="Nature">
        <title>The Apostasia genome and the evolution of orchids.</title>
        <authorList>
            <person name="Zhang G.Q."/>
            <person name="Liu K.W."/>
            <person name="Li Z."/>
            <person name="Lohaus R."/>
            <person name="Hsiao Y.Y."/>
            <person name="Niu S.C."/>
            <person name="Wang J.Y."/>
            <person name="Lin Y.C."/>
            <person name="Xu Q."/>
            <person name="Chen L.J."/>
            <person name="Yoshida K."/>
            <person name="Fujiwara S."/>
            <person name="Wang Z.W."/>
            <person name="Zhang Y.Q."/>
            <person name="Mitsuda N."/>
            <person name="Wang M."/>
            <person name="Liu G.H."/>
            <person name="Pecoraro L."/>
            <person name="Huang H.X."/>
            <person name="Xiao X.J."/>
            <person name="Lin M."/>
            <person name="Wu X.Y."/>
            <person name="Wu W.L."/>
            <person name="Chen Y.Y."/>
            <person name="Chang S.B."/>
            <person name="Sakamoto S."/>
            <person name="Ohme-Takagi M."/>
            <person name="Yagi M."/>
            <person name="Zeng S.J."/>
            <person name="Shen C.Y."/>
            <person name="Yeh C.M."/>
            <person name="Luo Y.B."/>
            <person name="Tsai W.C."/>
            <person name="Van de Peer Y."/>
            <person name="Liu Z.J."/>
        </authorList>
    </citation>
    <scope>NUCLEOTIDE SEQUENCE [LARGE SCALE GENOMIC DNA]</scope>
    <source>
        <tissue evidence="2">The whole plant</tissue>
    </source>
</reference>
<dbReference type="InterPro" id="IPR036938">
    <property type="entry name" value="PAP2/HPO_sf"/>
</dbReference>
<dbReference type="PANTHER" id="PTHR11247:SF40">
    <property type="entry name" value="LIPID PHOSPHATE PHOSPHATASE EPSILON 1, CHLOROPLASTIC"/>
    <property type="match status" value="1"/>
</dbReference>
<protein>
    <submittedName>
        <fullName evidence="2">Dolichyldiphosphatase</fullName>
    </submittedName>
</protein>
<keyword evidence="3" id="KW-1185">Reference proteome</keyword>
<dbReference type="GO" id="GO:0006487">
    <property type="term" value="P:protein N-linked glycosylation"/>
    <property type="evidence" value="ECO:0007669"/>
    <property type="project" value="TreeGrafter"/>
</dbReference>
<dbReference type="GO" id="GO:0008610">
    <property type="term" value="P:lipid biosynthetic process"/>
    <property type="evidence" value="ECO:0007669"/>
    <property type="project" value="TreeGrafter"/>
</dbReference>
<evidence type="ECO:0000256" key="1">
    <source>
        <dbReference type="ARBA" id="ARBA00022801"/>
    </source>
</evidence>
<dbReference type="GO" id="GO:0005789">
    <property type="term" value="C:endoplasmic reticulum membrane"/>
    <property type="evidence" value="ECO:0007669"/>
    <property type="project" value="TreeGrafter"/>
</dbReference>
<organism evidence="2 3">
    <name type="scientific">Dendrobium catenatum</name>
    <dbReference type="NCBI Taxonomy" id="906689"/>
    <lineage>
        <taxon>Eukaryota</taxon>
        <taxon>Viridiplantae</taxon>
        <taxon>Streptophyta</taxon>
        <taxon>Embryophyta</taxon>
        <taxon>Tracheophyta</taxon>
        <taxon>Spermatophyta</taxon>
        <taxon>Magnoliopsida</taxon>
        <taxon>Liliopsida</taxon>
        <taxon>Asparagales</taxon>
        <taxon>Orchidaceae</taxon>
        <taxon>Epidendroideae</taxon>
        <taxon>Malaxideae</taxon>
        <taxon>Dendrobiinae</taxon>
        <taxon>Dendrobium</taxon>
    </lineage>
</organism>
<accession>A0A2I0V7B6</accession>
<evidence type="ECO:0000313" key="2">
    <source>
        <dbReference type="EMBL" id="PKU59305.1"/>
    </source>
</evidence>
<proteinExistence type="predicted"/>
<sequence>MFLRPQLISATLSTAELLRPISIRCLPGSKNANLISGCSSRGRLVVRMGVSDRESVVELARVDRFAIGDVVEDTGGGEAVTILRRERASPDFEATLNRLSKWLVAALFGLVILWKHDAEALWAAMGSVMNAWLSTILKRLLNQDRPSALRSDPGMPSSHAQSIFYAGVFSVASFKIMQNVVNILSPLPLFLQMIRWFAYLFFQYFQSRQNETLLCFFANQCAPT</sequence>
<dbReference type="GO" id="GO:0047874">
    <property type="term" value="F:dolichyldiphosphatase activity"/>
    <property type="evidence" value="ECO:0007669"/>
    <property type="project" value="TreeGrafter"/>
</dbReference>
<dbReference type="SUPFAM" id="SSF48317">
    <property type="entry name" value="Acid phosphatase/Vanadium-dependent haloperoxidase"/>
    <property type="match status" value="1"/>
</dbReference>
<keyword evidence="1" id="KW-0378">Hydrolase</keyword>
<reference evidence="2 3" key="1">
    <citation type="journal article" date="2016" name="Sci. Rep.">
        <title>The Dendrobium catenatum Lindl. genome sequence provides insights into polysaccharide synthase, floral development and adaptive evolution.</title>
        <authorList>
            <person name="Zhang G.Q."/>
            <person name="Xu Q."/>
            <person name="Bian C."/>
            <person name="Tsai W.C."/>
            <person name="Yeh C.M."/>
            <person name="Liu K.W."/>
            <person name="Yoshida K."/>
            <person name="Zhang L.S."/>
            <person name="Chang S.B."/>
            <person name="Chen F."/>
            <person name="Shi Y."/>
            <person name="Su Y.Y."/>
            <person name="Zhang Y.Q."/>
            <person name="Chen L.J."/>
            <person name="Yin Y."/>
            <person name="Lin M."/>
            <person name="Huang H."/>
            <person name="Deng H."/>
            <person name="Wang Z.W."/>
            <person name="Zhu S.L."/>
            <person name="Zhao X."/>
            <person name="Deng C."/>
            <person name="Niu S.C."/>
            <person name="Huang J."/>
            <person name="Wang M."/>
            <person name="Liu G.H."/>
            <person name="Yang H.J."/>
            <person name="Xiao X.J."/>
            <person name="Hsiao Y.Y."/>
            <person name="Wu W.L."/>
            <person name="Chen Y.Y."/>
            <person name="Mitsuda N."/>
            <person name="Ohme-Takagi M."/>
            <person name="Luo Y.B."/>
            <person name="Van de Peer Y."/>
            <person name="Liu Z.J."/>
        </authorList>
    </citation>
    <scope>NUCLEOTIDE SEQUENCE [LARGE SCALE GENOMIC DNA]</scope>
    <source>
        <tissue evidence="2">The whole plant</tissue>
    </source>
</reference>
<dbReference type="EMBL" id="KZ504129">
    <property type="protein sequence ID" value="PKU59305.1"/>
    <property type="molecule type" value="Genomic_DNA"/>
</dbReference>
<dbReference type="AlphaFoldDB" id="A0A2I0V7B6"/>
<name>A0A2I0V7B6_9ASPA</name>
<evidence type="ECO:0000313" key="3">
    <source>
        <dbReference type="Proteomes" id="UP000233837"/>
    </source>
</evidence>
<dbReference type="Proteomes" id="UP000233837">
    <property type="component" value="Unassembled WGS sequence"/>
</dbReference>
<dbReference type="PANTHER" id="PTHR11247">
    <property type="entry name" value="PALMITOYL-PROTEIN THIOESTERASE/DOLICHYLDIPHOSPHATASE 1"/>
    <property type="match status" value="1"/>
</dbReference>
<gene>
    <name evidence="2" type="ORF">MA16_Dca026739</name>
</gene>